<comment type="subcellular location">
    <subcellularLocation>
        <location evidence="1">Cell membrane</location>
        <topology evidence="1">Multi-pass membrane protein</topology>
    </subcellularLocation>
</comment>
<feature type="transmembrane region" description="Helical" evidence="10">
    <location>
        <begin position="207"/>
        <end position="227"/>
    </location>
</feature>
<sequence>MRDFSETTRQGSNMMLLSDAAEKIGFRTLGIKLNLGRIDELSLPCILFWNKAHYVVLYKIKKGRYYISDPAFGLIDYGEKEFIRFWIGNNADVNTNEGIALLMEPTPNFFNSEFEIEEKKGLGFGLLLQYVLRYKSFLFQLSIGLLAGSLLQLIFPFLTQSIVDIGIQNQNIQFVYLVLFAQLFLFIGKTGLELIRSWIMLHLSTRINISLISDFFIKLMNLPIAFFDVRMTGDIMQRINDHRRIERILTTSSLNVLFSFINMFIMGGVLAYYNLQIFFVFFAGSLLYFGWIAMFLKQREVLDYTRFSEVSKEQSKVMELINGMQEIKLHNAEKQKRWGWEYIQARLFKVSIKGLILEQTQSIGSSVIDQLKNIFISFISAKLVIDGQITLGMMMAINSIAGSLNGPISQLINFVRELQDAKISLTRLSEIYNKEDETQQEPFQTHEIPKDCAIEIKGLSYRYPGSDDSVIDNLNLTIPAHKVTAIVGVSGSGKTTLMKLLLKFYEPSAGEIKVGNTQLKDIYQKSWRDNVGAVMQEGFIFNDTIANNVAIGVDKIDKERLVYATDVANIQEYISGLPLGFNTKIGSEGVGMSTGQKQRLLIARAVYKNPEMLLFDEATSALDANNEKEIMRKLDVFFKDKTVVVIAHRLSTVMNADQIVVLGKGKIVEIGNHTELVKRKGSYFELVHNQLQLGN</sequence>
<dbReference type="InterPro" id="IPR005074">
    <property type="entry name" value="Peptidase_C39"/>
</dbReference>
<feature type="domain" description="ABC transmembrane type-1" evidence="12">
    <location>
        <begin position="143"/>
        <end position="420"/>
    </location>
</feature>
<evidence type="ECO:0000313" key="14">
    <source>
        <dbReference type="Proteomes" id="UP000317289"/>
    </source>
</evidence>
<dbReference type="GO" id="GO:0016887">
    <property type="term" value="F:ATP hydrolysis activity"/>
    <property type="evidence" value="ECO:0007669"/>
    <property type="project" value="InterPro"/>
</dbReference>
<dbReference type="GO" id="GO:0005524">
    <property type="term" value="F:ATP binding"/>
    <property type="evidence" value="ECO:0007669"/>
    <property type="project" value="UniProtKB-KW"/>
</dbReference>
<dbReference type="InterPro" id="IPR039421">
    <property type="entry name" value="Type_1_exporter"/>
</dbReference>
<evidence type="ECO:0000256" key="2">
    <source>
        <dbReference type="ARBA" id="ARBA00022448"/>
    </source>
</evidence>
<dbReference type="GO" id="GO:0015421">
    <property type="term" value="F:ABC-type oligopeptide transporter activity"/>
    <property type="evidence" value="ECO:0007669"/>
    <property type="project" value="TreeGrafter"/>
</dbReference>
<protein>
    <submittedName>
        <fullName evidence="13">ATP-binding cassette, subfamily B</fullName>
    </submittedName>
</protein>
<dbReference type="GO" id="GO:0006508">
    <property type="term" value="P:proteolysis"/>
    <property type="evidence" value="ECO:0007669"/>
    <property type="project" value="InterPro"/>
</dbReference>
<evidence type="ECO:0000256" key="8">
    <source>
        <dbReference type="ARBA" id="ARBA00022989"/>
    </source>
</evidence>
<dbReference type="EMBL" id="FXTA01000003">
    <property type="protein sequence ID" value="SMO68273.1"/>
    <property type="molecule type" value="Genomic_DNA"/>
</dbReference>
<dbReference type="Pfam" id="PF03412">
    <property type="entry name" value="Peptidase_C39"/>
    <property type="match status" value="1"/>
</dbReference>
<keyword evidence="9 10" id="KW-0472">Membrane</keyword>
<dbReference type="InterPro" id="IPR003593">
    <property type="entry name" value="AAA+_ATPase"/>
</dbReference>
<evidence type="ECO:0000256" key="6">
    <source>
        <dbReference type="ARBA" id="ARBA00022801"/>
    </source>
</evidence>
<feature type="transmembrane region" description="Helical" evidence="10">
    <location>
        <begin position="171"/>
        <end position="187"/>
    </location>
</feature>
<evidence type="ECO:0000259" key="12">
    <source>
        <dbReference type="PROSITE" id="PS50929"/>
    </source>
</evidence>
<evidence type="ECO:0000256" key="4">
    <source>
        <dbReference type="ARBA" id="ARBA00022692"/>
    </source>
</evidence>
<dbReference type="SUPFAM" id="SSF52540">
    <property type="entry name" value="P-loop containing nucleoside triphosphate hydrolases"/>
    <property type="match status" value="1"/>
</dbReference>
<dbReference type="GO" id="GO:0008233">
    <property type="term" value="F:peptidase activity"/>
    <property type="evidence" value="ECO:0007669"/>
    <property type="project" value="InterPro"/>
</dbReference>
<keyword evidence="4 10" id="KW-0812">Transmembrane</keyword>
<evidence type="ECO:0000256" key="5">
    <source>
        <dbReference type="ARBA" id="ARBA00022741"/>
    </source>
</evidence>
<accession>A0A521D9C6</accession>
<dbReference type="Pfam" id="PF00005">
    <property type="entry name" value="ABC_tran"/>
    <property type="match status" value="1"/>
</dbReference>
<keyword evidence="2" id="KW-0813">Transport</keyword>
<evidence type="ECO:0000259" key="11">
    <source>
        <dbReference type="PROSITE" id="PS50893"/>
    </source>
</evidence>
<gene>
    <name evidence="13" type="ORF">SAMN06265349_10330</name>
</gene>
<keyword evidence="5" id="KW-0547">Nucleotide-binding</keyword>
<dbReference type="PANTHER" id="PTHR43394:SF1">
    <property type="entry name" value="ATP-BINDING CASSETTE SUB-FAMILY B MEMBER 10, MITOCHONDRIAL"/>
    <property type="match status" value="1"/>
</dbReference>
<keyword evidence="3" id="KW-1003">Cell membrane</keyword>
<keyword evidence="6" id="KW-0378">Hydrolase</keyword>
<feature type="domain" description="ABC transporter" evidence="11">
    <location>
        <begin position="454"/>
        <end position="689"/>
    </location>
</feature>
<keyword evidence="7 13" id="KW-0067">ATP-binding</keyword>
<organism evidence="13 14">
    <name type="scientific">Flavobacterium resistens</name>
    <dbReference type="NCBI Taxonomy" id="443612"/>
    <lineage>
        <taxon>Bacteria</taxon>
        <taxon>Pseudomonadati</taxon>
        <taxon>Bacteroidota</taxon>
        <taxon>Flavobacteriia</taxon>
        <taxon>Flavobacteriales</taxon>
        <taxon>Flavobacteriaceae</taxon>
        <taxon>Flavobacterium</taxon>
    </lineage>
</organism>
<dbReference type="PANTHER" id="PTHR43394">
    <property type="entry name" value="ATP-DEPENDENT PERMEASE MDL1, MITOCHONDRIAL"/>
    <property type="match status" value="1"/>
</dbReference>
<feature type="transmembrane region" description="Helical" evidence="10">
    <location>
        <begin position="248"/>
        <end position="271"/>
    </location>
</feature>
<proteinExistence type="predicted"/>
<dbReference type="Gene3D" id="1.20.1560.10">
    <property type="entry name" value="ABC transporter type 1, transmembrane domain"/>
    <property type="match status" value="1"/>
</dbReference>
<keyword evidence="8 10" id="KW-1133">Transmembrane helix</keyword>
<dbReference type="FunFam" id="3.40.50.300:FF:000221">
    <property type="entry name" value="Multidrug ABC transporter ATP-binding protein"/>
    <property type="match status" value="1"/>
</dbReference>
<dbReference type="PROSITE" id="PS50893">
    <property type="entry name" value="ABC_TRANSPORTER_2"/>
    <property type="match status" value="1"/>
</dbReference>
<dbReference type="PROSITE" id="PS50929">
    <property type="entry name" value="ABC_TM1F"/>
    <property type="match status" value="1"/>
</dbReference>
<dbReference type="SMART" id="SM00382">
    <property type="entry name" value="AAA"/>
    <property type="match status" value="1"/>
</dbReference>
<dbReference type="Gene3D" id="3.90.70.10">
    <property type="entry name" value="Cysteine proteinases"/>
    <property type="match status" value="1"/>
</dbReference>
<dbReference type="AlphaFoldDB" id="A0A521D9C6"/>
<evidence type="ECO:0000313" key="13">
    <source>
        <dbReference type="EMBL" id="SMO68273.1"/>
    </source>
</evidence>
<evidence type="ECO:0000256" key="9">
    <source>
        <dbReference type="ARBA" id="ARBA00023136"/>
    </source>
</evidence>
<dbReference type="InterPro" id="IPR036640">
    <property type="entry name" value="ABC1_TM_sf"/>
</dbReference>
<name>A0A521D9C6_9FLAO</name>
<feature type="transmembrane region" description="Helical" evidence="10">
    <location>
        <begin position="277"/>
        <end position="296"/>
    </location>
</feature>
<dbReference type="InterPro" id="IPR011527">
    <property type="entry name" value="ABC1_TM_dom"/>
</dbReference>
<dbReference type="GO" id="GO:0005886">
    <property type="term" value="C:plasma membrane"/>
    <property type="evidence" value="ECO:0007669"/>
    <property type="project" value="UniProtKB-SubCell"/>
</dbReference>
<dbReference type="InterPro" id="IPR027417">
    <property type="entry name" value="P-loop_NTPase"/>
</dbReference>
<reference evidence="13 14" key="1">
    <citation type="submission" date="2017-05" db="EMBL/GenBank/DDBJ databases">
        <authorList>
            <person name="Varghese N."/>
            <person name="Submissions S."/>
        </authorList>
    </citation>
    <scope>NUCLEOTIDE SEQUENCE [LARGE SCALE GENOMIC DNA]</scope>
    <source>
        <strain evidence="13 14">DSM 19382</strain>
    </source>
</reference>
<feature type="transmembrane region" description="Helical" evidence="10">
    <location>
        <begin position="137"/>
        <end position="159"/>
    </location>
</feature>
<evidence type="ECO:0000256" key="10">
    <source>
        <dbReference type="SAM" id="Phobius"/>
    </source>
</evidence>
<evidence type="ECO:0000256" key="3">
    <source>
        <dbReference type="ARBA" id="ARBA00022475"/>
    </source>
</evidence>
<dbReference type="Gene3D" id="3.40.50.300">
    <property type="entry name" value="P-loop containing nucleotide triphosphate hydrolases"/>
    <property type="match status" value="1"/>
</dbReference>
<dbReference type="Pfam" id="PF00664">
    <property type="entry name" value="ABC_membrane"/>
    <property type="match status" value="1"/>
</dbReference>
<dbReference type="CDD" id="cd18571">
    <property type="entry name" value="ABC_6TM_peptidase_like"/>
    <property type="match status" value="1"/>
</dbReference>
<dbReference type="InterPro" id="IPR003439">
    <property type="entry name" value="ABC_transporter-like_ATP-bd"/>
</dbReference>
<evidence type="ECO:0000256" key="1">
    <source>
        <dbReference type="ARBA" id="ARBA00004651"/>
    </source>
</evidence>
<dbReference type="SUPFAM" id="SSF90123">
    <property type="entry name" value="ABC transporter transmembrane region"/>
    <property type="match status" value="1"/>
</dbReference>
<evidence type="ECO:0000256" key="7">
    <source>
        <dbReference type="ARBA" id="ARBA00022840"/>
    </source>
</evidence>
<dbReference type="Proteomes" id="UP000317289">
    <property type="component" value="Unassembled WGS sequence"/>
</dbReference>